<protein>
    <submittedName>
        <fullName evidence="1">Membrane protein</fullName>
    </submittedName>
</protein>
<accession>A0ACC4UAZ6</accession>
<sequence length="273" mass="29252">MTSPTPEEREPYRTPASAHDHDSAERATEPAPEPSSNPGADMAAEQATVSPEADPEPSLLDQMGGLTGLVSATLPVLVLIPVNNVWGLGPALVAALGVALAISLWRLARKETLQPAFSGLLGVAICAGIAWFTGDAKGYFLYGIWMSLVLFIVAIVSIILRWPLVGVVWKGLNGEDMGWRTVPRARRSYAYATAGWATVFIARFAVQRALYDADATTTLGIVRILMGWPLTGIVTLLTIWMVRRANAAVEEAQGGDTTSQGGDNSKEKIHDRD</sequence>
<name>A0ACC4UAZ6_9CORY</name>
<gene>
    <name evidence="1" type="ORF">WU87_06610</name>
</gene>
<evidence type="ECO:0000313" key="1">
    <source>
        <dbReference type="EMBL" id="KKO80063.1"/>
    </source>
</evidence>
<keyword evidence="2" id="KW-1185">Reference proteome</keyword>
<dbReference type="EMBL" id="LAYQ01000013">
    <property type="protein sequence ID" value="KKO80063.1"/>
    <property type="molecule type" value="Genomic_DNA"/>
</dbReference>
<evidence type="ECO:0000313" key="2">
    <source>
        <dbReference type="Proteomes" id="UP000034245"/>
    </source>
</evidence>
<organism evidence="1 2">
    <name type="scientific">Corynebacterium minutissimum</name>
    <dbReference type="NCBI Taxonomy" id="38301"/>
    <lineage>
        <taxon>Bacteria</taxon>
        <taxon>Bacillati</taxon>
        <taxon>Actinomycetota</taxon>
        <taxon>Actinomycetes</taxon>
        <taxon>Mycobacteriales</taxon>
        <taxon>Corynebacteriaceae</taxon>
        <taxon>Corynebacterium</taxon>
    </lineage>
</organism>
<dbReference type="Proteomes" id="UP000034245">
    <property type="component" value="Unassembled WGS sequence"/>
</dbReference>
<reference evidence="1" key="1">
    <citation type="submission" date="2015-04" db="EMBL/GenBank/DDBJ databases">
        <title>Draft Genome Sequences of Three Species of Emerging Human-Pathogenic Corynebacteria.</title>
        <authorList>
            <person name="Pacheco L.G."/>
            <person name="Mattos-Guaraldi A.L."/>
            <person name="Santos C.S."/>
            <person name="Veras A.O."/>
            <person name="Guimaraes L.C."/>
            <person name="Abreu V."/>
            <person name="Pereira F.L."/>
            <person name="Soares S.C."/>
            <person name="Dorella F.A."/>
            <person name="Carvalho A.F."/>
            <person name="Leal C.G."/>
            <person name="Figueiredo H.C."/>
            <person name="Ramos J.N."/>
            <person name="Vieira V."/>
            <person name="Farfour E."/>
            <person name="Guiso N."/>
            <person name="Hirata R.Jr."/>
            <person name="Ramos R.T."/>
            <person name="Azevedo V."/>
            <person name="Silva A."/>
        </authorList>
    </citation>
    <scope>NUCLEOTIDE SEQUENCE</scope>
    <source>
        <strain evidence="1">1941</strain>
    </source>
</reference>
<proteinExistence type="predicted"/>
<comment type="caution">
    <text evidence="1">The sequence shown here is derived from an EMBL/GenBank/DDBJ whole genome shotgun (WGS) entry which is preliminary data.</text>
</comment>